<gene>
    <name evidence="1" type="ORF">DW190_21730</name>
</gene>
<dbReference type="RefSeq" id="WP_122295936.1">
    <property type="nucleotide sequence ID" value="NZ_QRKD01000048.1"/>
</dbReference>
<sequence>MKANQNKIFWNAFYEYCEHFGFDRFVDAMNAICVDYLGLEIKNKGIIINRTYTDKVLEKTLYGDLKIYNKGGKWTSCIGIISNVFWCSWKFREIT</sequence>
<evidence type="ECO:0000313" key="2">
    <source>
        <dbReference type="Proteomes" id="UP000283512"/>
    </source>
</evidence>
<organism evidence="1 2">
    <name type="scientific">Bacteroides caccae</name>
    <dbReference type="NCBI Taxonomy" id="47678"/>
    <lineage>
        <taxon>Bacteria</taxon>
        <taxon>Pseudomonadati</taxon>
        <taxon>Bacteroidota</taxon>
        <taxon>Bacteroidia</taxon>
        <taxon>Bacteroidales</taxon>
        <taxon>Bacteroidaceae</taxon>
        <taxon>Bacteroides</taxon>
    </lineage>
</organism>
<reference evidence="1 2" key="1">
    <citation type="submission" date="2018-08" db="EMBL/GenBank/DDBJ databases">
        <title>A genome reference for cultivated species of the human gut microbiota.</title>
        <authorList>
            <person name="Zou Y."/>
            <person name="Xue W."/>
            <person name="Luo G."/>
        </authorList>
    </citation>
    <scope>NUCLEOTIDE SEQUENCE [LARGE SCALE GENOMIC DNA]</scope>
    <source>
        <strain evidence="1 2">AM16-49B</strain>
    </source>
</reference>
<proteinExistence type="predicted"/>
<name>A0A414YDQ7_9BACE</name>
<protein>
    <submittedName>
        <fullName evidence="1">Uncharacterized protein</fullName>
    </submittedName>
</protein>
<comment type="caution">
    <text evidence="1">The sequence shown here is derived from an EMBL/GenBank/DDBJ whole genome shotgun (WGS) entry which is preliminary data.</text>
</comment>
<dbReference type="AlphaFoldDB" id="A0A414YDQ7"/>
<dbReference type="EMBL" id="QRKD01000048">
    <property type="protein sequence ID" value="RHH84271.1"/>
    <property type="molecule type" value="Genomic_DNA"/>
</dbReference>
<evidence type="ECO:0000313" key="1">
    <source>
        <dbReference type="EMBL" id="RHH84271.1"/>
    </source>
</evidence>
<accession>A0A414YDQ7</accession>
<dbReference type="Proteomes" id="UP000283512">
    <property type="component" value="Unassembled WGS sequence"/>
</dbReference>